<protein>
    <submittedName>
        <fullName evidence="3">Heparinase</fullName>
    </submittedName>
</protein>
<dbReference type="GO" id="GO:0016829">
    <property type="term" value="F:lyase activity"/>
    <property type="evidence" value="ECO:0007669"/>
    <property type="project" value="InterPro"/>
</dbReference>
<dbReference type="Pfam" id="PF07940">
    <property type="entry name" value="Hepar_II_III_C"/>
    <property type="match status" value="1"/>
</dbReference>
<dbReference type="RefSeq" id="WP_139081182.1">
    <property type="nucleotide sequence ID" value="NZ_VDFV01000008.1"/>
</dbReference>
<gene>
    <name evidence="3" type="ORF">FHG71_08395</name>
</gene>
<evidence type="ECO:0000313" key="3">
    <source>
        <dbReference type="EMBL" id="TNC72399.1"/>
    </source>
</evidence>
<dbReference type="EMBL" id="VDFV01000008">
    <property type="protein sequence ID" value="TNC72399.1"/>
    <property type="molecule type" value="Genomic_DNA"/>
</dbReference>
<accession>A0A5C4NJ24</accession>
<comment type="subcellular location">
    <subcellularLocation>
        <location evidence="1">Cell envelope</location>
    </subcellularLocation>
</comment>
<name>A0A5C4NJ24_9RHOB</name>
<dbReference type="InterPro" id="IPR012480">
    <property type="entry name" value="Hepar_II_III_C"/>
</dbReference>
<keyword evidence="4" id="KW-1185">Reference proteome</keyword>
<organism evidence="3 4">
    <name type="scientific">Rubellimicrobium roseum</name>
    <dbReference type="NCBI Taxonomy" id="687525"/>
    <lineage>
        <taxon>Bacteria</taxon>
        <taxon>Pseudomonadati</taxon>
        <taxon>Pseudomonadota</taxon>
        <taxon>Alphaproteobacteria</taxon>
        <taxon>Rhodobacterales</taxon>
        <taxon>Roseobacteraceae</taxon>
        <taxon>Rubellimicrobium</taxon>
    </lineage>
</organism>
<reference evidence="3 4" key="1">
    <citation type="submission" date="2019-06" db="EMBL/GenBank/DDBJ databases">
        <authorList>
            <person name="Jiang L."/>
        </authorList>
    </citation>
    <scope>NUCLEOTIDE SEQUENCE [LARGE SCALE GENOMIC DNA]</scope>
    <source>
        <strain evidence="3 4">YIM 48858</strain>
    </source>
</reference>
<evidence type="ECO:0000259" key="2">
    <source>
        <dbReference type="Pfam" id="PF07940"/>
    </source>
</evidence>
<dbReference type="AlphaFoldDB" id="A0A5C4NJ24"/>
<dbReference type="OrthoDB" id="9787373at2"/>
<comment type="caution">
    <text evidence="3">The sequence shown here is derived from an EMBL/GenBank/DDBJ whole genome shotgun (WGS) entry which is preliminary data.</text>
</comment>
<dbReference type="Gene3D" id="1.50.10.100">
    <property type="entry name" value="Chondroitin AC/alginate lyase"/>
    <property type="match status" value="1"/>
</dbReference>
<evidence type="ECO:0000313" key="4">
    <source>
        <dbReference type="Proteomes" id="UP000305709"/>
    </source>
</evidence>
<dbReference type="Gene3D" id="2.70.98.70">
    <property type="match status" value="1"/>
</dbReference>
<feature type="domain" description="Heparinase II/III-like C-terminal" evidence="2">
    <location>
        <begin position="306"/>
        <end position="557"/>
    </location>
</feature>
<dbReference type="Proteomes" id="UP000305709">
    <property type="component" value="Unassembled WGS sequence"/>
</dbReference>
<dbReference type="InterPro" id="IPR008929">
    <property type="entry name" value="Chondroitin_lyas"/>
</dbReference>
<proteinExistence type="predicted"/>
<dbReference type="GO" id="GO:0030313">
    <property type="term" value="C:cell envelope"/>
    <property type="evidence" value="ECO:0007669"/>
    <property type="project" value="UniProtKB-SubCell"/>
</dbReference>
<evidence type="ECO:0000256" key="1">
    <source>
        <dbReference type="ARBA" id="ARBA00004196"/>
    </source>
</evidence>
<sequence>MGQDRSGGGRRGSLGDRLRARLAARARPQGPVLWPEPRVAGELARARQILKGRWRIGERLVEAPGQSVWEIAPETPEALALHGMGWLDDLAAEGSAKARLLAQEWVGDWIARHGGGTGPGWVPELAADRLLRLLGHARFLLHPPGVGEERLGPAVAATARFLEARWRHAPQGRGQVAALAALIQAGLALPERRAVAVRAAQALGEEARRLVDAQGGVASRDPEELLDLMDLLVGANRALVAGDLPPDPAVAAAVGRAAPVLRALRHADGGLARFHGGCRGTEGRVDQVLAAAGRPPVVVRGGVPLHMGYLRLAAGRTTVIADAAAPPTGPASVAAHASTLAFELTSGRRPLVVSIGPGRSFGGRWRRAARATPSHSTLSLDTVSSSRLGPAVAGEAGERLVEVPGRVLAESAPGSDGLRVEMAHDGWRPSHGLTHARLLQLLPDGRALAGEDMLTTLTAADGAAFDRAMNASSHVGLPFALRFHLHPDVEAEMAADGSVAILLPSGEEWVFAQEGGEGLLGLEPSVYLEEGRLRPRPTLQIVIEGRALRPTTRLRWTLAKAYGTPEGLRDLNPRADWDEEDE</sequence>